<dbReference type="AlphaFoldDB" id="A0AAW6MAE3"/>
<dbReference type="GO" id="GO:0000155">
    <property type="term" value="F:phosphorelay sensor kinase activity"/>
    <property type="evidence" value="ECO:0007669"/>
    <property type="project" value="TreeGrafter"/>
</dbReference>
<evidence type="ECO:0000313" key="4">
    <source>
        <dbReference type="EMBL" id="MDE8698256.1"/>
    </source>
</evidence>
<accession>A0AAW6MAE3</accession>
<dbReference type="Pfam" id="PF00072">
    <property type="entry name" value="Response_reg"/>
    <property type="match status" value="1"/>
</dbReference>
<reference evidence="4" key="1">
    <citation type="submission" date="2023-03" db="EMBL/GenBank/DDBJ databases">
        <title>DFI Biobank Strains.</title>
        <authorList>
            <person name="Mostad J."/>
            <person name="Paddock L."/>
            <person name="Medina S."/>
            <person name="Waligurski E."/>
            <person name="Barat B."/>
            <person name="Smith R."/>
            <person name="Burgo V."/>
            <person name="Metcalfe C."/>
            <person name="Woodson C."/>
            <person name="Sundararajan A."/>
            <person name="Ramaswamy R."/>
            <person name="Lin H."/>
            <person name="Pamer E.G."/>
        </authorList>
    </citation>
    <scope>NUCLEOTIDE SEQUENCE</scope>
    <source>
        <strain evidence="4">DFI.9.5</strain>
    </source>
</reference>
<proteinExistence type="predicted"/>
<comment type="caution">
    <text evidence="4">The sequence shown here is derived from an EMBL/GenBank/DDBJ whole genome shotgun (WGS) entry which is preliminary data.</text>
</comment>
<evidence type="ECO:0000256" key="2">
    <source>
        <dbReference type="PROSITE-ProRule" id="PRU00169"/>
    </source>
</evidence>
<dbReference type="Gene3D" id="3.40.50.2300">
    <property type="match status" value="1"/>
</dbReference>
<evidence type="ECO:0000259" key="3">
    <source>
        <dbReference type="PROSITE" id="PS50110"/>
    </source>
</evidence>
<gene>
    <name evidence="4" type="ORF">PZH42_30395</name>
</gene>
<feature type="non-terminal residue" evidence="4">
    <location>
        <position position="1"/>
    </location>
</feature>
<dbReference type="InterPro" id="IPR001789">
    <property type="entry name" value="Sig_transdc_resp-reg_receiver"/>
</dbReference>
<keyword evidence="1 2" id="KW-0597">Phosphoprotein</keyword>
<feature type="domain" description="Response regulatory" evidence="3">
    <location>
        <begin position="37"/>
        <end position="98"/>
    </location>
</feature>
<dbReference type="InterPro" id="IPR011006">
    <property type="entry name" value="CheY-like_superfamily"/>
</dbReference>
<feature type="non-terminal residue" evidence="4">
    <location>
        <position position="98"/>
    </location>
</feature>
<dbReference type="RefSeq" id="WP_275203164.1">
    <property type="nucleotide sequence ID" value="NZ_JARFID010000943.1"/>
</dbReference>
<dbReference type="Proteomes" id="UP001221924">
    <property type="component" value="Unassembled WGS sequence"/>
</dbReference>
<evidence type="ECO:0000256" key="1">
    <source>
        <dbReference type="ARBA" id="ARBA00022553"/>
    </source>
</evidence>
<protein>
    <submittedName>
        <fullName evidence="4">Response regulator</fullName>
    </submittedName>
</protein>
<organism evidence="4 5">
    <name type="scientific">Bacteroides cellulosilyticus</name>
    <dbReference type="NCBI Taxonomy" id="246787"/>
    <lineage>
        <taxon>Bacteria</taxon>
        <taxon>Pseudomonadati</taxon>
        <taxon>Bacteroidota</taxon>
        <taxon>Bacteroidia</taxon>
        <taxon>Bacteroidales</taxon>
        <taxon>Bacteroidaceae</taxon>
        <taxon>Bacteroides</taxon>
    </lineage>
</organism>
<dbReference type="PANTHER" id="PTHR43547:SF2">
    <property type="entry name" value="HYBRID SIGNAL TRANSDUCTION HISTIDINE KINASE C"/>
    <property type="match status" value="1"/>
</dbReference>
<feature type="modified residue" description="4-aspartylphosphate" evidence="2">
    <location>
        <position position="85"/>
    </location>
</feature>
<dbReference type="PANTHER" id="PTHR43547">
    <property type="entry name" value="TWO-COMPONENT HISTIDINE KINASE"/>
    <property type="match status" value="1"/>
</dbReference>
<dbReference type="SUPFAM" id="SSF52172">
    <property type="entry name" value="CheY-like"/>
    <property type="match status" value="1"/>
</dbReference>
<evidence type="ECO:0000313" key="5">
    <source>
        <dbReference type="Proteomes" id="UP001221924"/>
    </source>
</evidence>
<dbReference type="PROSITE" id="PS50110">
    <property type="entry name" value="RESPONSE_REGULATORY"/>
    <property type="match status" value="1"/>
</dbReference>
<name>A0AAW6MAE3_9BACE</name>
<dbReference type="EMBL" id="JARFID010000943">
    <property type="protein sequence ID" value="MDE8698256.1"/>
    <property type="molecule type" value="Genomic_DNA"/>
</dbReference>
<sequence>FILSDYVVSDTSPAYTGNQFSSLTGNDEENLNREKETILIVEDNQELRFFIRTIFAQFFNVIEAENGNIGLEKSKLYMPDIIISDVMMPEIDGIEMVR</sequence>